<name>A0A8T1VY62_9STRA</name>
<gene>
    <name evidence="1" type="ORF">PHYPSEUDO_002075</name>
</gene>
<reference evidence="1" key="1">
    <citation type="submission" date="2021-02" db="EMBL/GenBank/DDBJ databases">
        <authorList>
            <person name="Palmer J.M."/>
        </authorList>
    </citation>
    <scope>NUCLEOTIDE SEQUENCE</scope>
    <source>
        <strain evidence="1">SCRP734</strain>
    </source>
</reference>
<keyword evidence="2" id="KW-1185">Reference proteome</keyword>
<organism evidence="1 2">
    <name type="scientific">Phytophthora pseudosyringae</name>
    <dbReference type="NCBI Taxonomy" id="221518"/>
    <lineage>
        <taxon>Eukaryota</taxon>
        <taxon>Sar</taxon>
        <taxon>Stramenopiles</taxon>
        <taxon>Oomycota</taxon>
        <taxon>Peronosporomycetes</taxon>
        <taxon>Peronosporales</taxon>
        <taxon>Peronosporaceae</taxon>
        <taxon>Phytophthora</taxon>
    </lineage>
</organism>
<protein>
    <submittedName>
        <fullName evidence="1">Uncharacterized protein</fullName>
    </submittedName>
</protein>
<proteinExistence type="predicted"/>
<evidence type="ECO:0000313" key="1">
    <source>
        <dbReference type="EMBL" id="KAG7384929.1"/>
    </source>
</evidence>
<dbReference type="AlphaFoldDB" id="A0A8T1VY62"/>
<dbReference type="EMBL" id="JAGDFM010000134">
    <property type="protein sequence ID" value="KAG7384929.1"/>
    <property type="molecule type" value="Genomic_DNA"/>
</dbReference>
<dbReference type="Proteomes" id="UP000694044">
    <property type="component" value="Unassembled WGS sequence"/>
</dbReference>
<sequence>MWRIARKYLRAQGVEIYDGVKDAKTPLLSGIASRVLSYQGKQLLAEGEDISMAWAPMKRAGAAYDPLESIRPWDVNRNVGASDGLALQGREMDEDMVDLFNNVLHRDLGTMNLRKGRKR</sequence>
<evidence type="ECO:0000313" key="2">
    <source>
        <dbReference type="Proteomes" id="UP000694044"/>
    </source>
</evidence>
<comment type="caution">
    <text evidence="1">The sequence shown here is derived from an EMBL/GenBank/DDBJ whole genome shotgun (WGS) entry which is preliminary data.</text>
</comment>
<accession>A0A8T1VY62</accession>